<dbReference type="RefSeq" id="WP_130037286.1">
    <property type="nucleotide sequence ID" value="NZ_JACCEV010000001.1"/>
</dbReference>
<dbReference type="PANTHER" id="PTHR42928">
    <property type="entry name" value="TRICARBOXYLATE-BINDING PROTEIN"/>
    <property type="match status" value="1"/>
</dbReference>
<evidence type="ECO:0000313" key="4">
    <source>
        <dbReference type="Proteomes" id="UP000554144"/>
    </source>
</evidence>
<dbReference type="CDD" id="cd07012">
    <property type="entry name" value="PBP2_Bug_TTT"/>
    <property type="match status" value="1"/>
</dbReference>
<dbReference type="OrthoDB" id="8678477at2"/>
<proteinExistence type="inferred from homology"/>
<dbReference type="InterPro" id="IPR042100">
    <property type="entry name" value="Bug_dom1"/>
</dbReference>
<comment type="caution">
    <text evidence="3">The sequence shown here is derived from an EMBL/GenBank/DDBJ whole genome shotgun (WGS) entry which is preliminary data.</text>
</comment>
<evidence type="ECO:0000256" key="2">
    <source>
        <dbReference type="SAM" id="SignalP"/>
    </source>
</evidence>
<sequence length="322" mass="33887">MRSRIIHRALLTAVLAVVSATAFAADWPQKSVRVIVVYPPGGVSDSVTRAISDKLSERLGESFVVENKGGAGGTVGMNEVARAPADGYTIGFSSVSPLVLSPAIREVPYDPQKDIAPIGSVMVSPVILLGTKAFSGKSIADVISQSQAEPGALRWSTSGQGSLGHLMLEQLQQVGKIEVTHIPYKGAGQQLTDALGGQFELISTNMSPAIKSNLANGTFVPLAIAAPARVESLPDVPTFSELGYAEANKMSVFGFFAPGKTPEAIVAKLNKEINQVVATPEIQKLLIDSNNIPATSTPQEFADNIEQELASNRALVEKVGLK</sequence>
<feature type="chain" id="PRO_5032617603" evidence="2">
    <location>
        <begin position="25"/>
        <end position="322"/>
    </location>
</feature>
<dbReference type="EMBL" id="JACCEV010000001">
    <property type="protein sequence ID" value="NYT85155.1"/>
    <property type="molecule type" value="Genomic_DNA"/>
</dbReference>
<evidence type="ECO:0000313" key="3">
    <source>
        <dbReference type="EMBL" id="NYT85155.1"/>
    </source>
</evidence>
<keyword evidence="2" id="KW-0732">Signal</keyword>
<gene>
    <name evidence="3" type="ORF">H0A62_06025</name>
</gene>
<protein>
    <submittedName>
        <fullName evidence="3">Tripartite tricarboxylate transporter substrate binding protein</fullName>
    </submittedName>
</protein>
<reference evidence="3 4" key="1">
    <citation type="submission" date="2020-07" db="EMBL/GenBank/DDBJ databases">
        <title>Taxonomic revisions and descriptions of new bacterial species based on genomic comparisons in the high-G+C-content subgroup of the family Alcaligenaceae.</title>
        <authorList>
            <person name="Szabo A."/>
            <person name="Felfoldi T."/>
        </authorList>
    </citation>
    <scope>NUCLEOTIDE SEQUENCE [LARGE SCALE GENOMIC DNA]</scope>
    <source>
        <strain evidence="3 4">DSM 25667</strain>
    </source>
</reference>
<name>A0A853H1P6_9BURK</name>
<dbReference type="InterPro" id="IPR005064">
    <property type="entry name" value="BUG"/>
</dbReference>
<feature type="signal peptide" evidence="2">
    <location>
        <begin position="1"/>
        <end position="24"/>
    </location>
</feature>
<dbReference type="PIRSF" id="PIRSF017082">
    <property type="entry name" value="YflP"/>
    <property type="match status" value="1"/>
</dbReference>
<organism evidence="3 4">
    <name type="scientific">Pollutimonas harenae</name>
    <dbReference type="NCBI Taxonomy" id="657015"/>
    <lineage>
        <taxon>Bacteria</taxon>
        <taxon>Pseudomonadati</taxon>
        <taxon>Pseudomonadota</taxon>
        <taxon>Betaproteobacteria</taxon>
        <taxon>Burkholderiales</taxon>
        <taxon>Alcaligenaceae</taxon>
        <taxon>Pollutimonas</taxon>
    </lineage>
</organism>
<dbReference type="SUPFAM" id="SSF53850">
    <property type="entry name" value="Periplasmic binding protein-like II"/>
    <property type="match status" value="1"/>
</dbReference>
<dbReference type="Proteomes" id="UP000554144">
    <property type="component" value="Unassembled WGS sequence"/>
</dbReference>
<dbReference type="AlphaFoldDB" id="A0A853H1P6"/>
<evidence type="ECO:0000256" key="1">
    <source>
        <dbReference type="ARBA" id="ARBA00006987"/>
    </source>
</evidence>
<dbReference type="PANTHER" id="PTHR42928:SF5">
    <property type="entry name" value="BLR1237 PROTEIN"/>
    <property type="match status" value="1"/>
</dbReference>
<accession>A0A853H1P6</accession>
<keyword evidence="4" id="KW-1185">Reference proteome</keyword>
<comment type="similarity">
    <text evidence="1">Belongs to the UPF0065 (bug) family.</text>
</comment>
<dbReference type="Gene3D" id="3.40.190.150">
    <property type="entry name" value="Bordetella uptake gene, domain 1"/>
    <property type="match status" value="1"/>
</dbReference>
<dbReference type="Gene3D" id="3.40.190.10">
    <property type="entry name" value="Periplasmic binding protein-like II"/>
    <property type="match status" value="1"/>
</dbReference>
<dbReference type="Pfam" id="PF03401">
    <property type="entry name" value="TctC"/>
    <property type="match status" value="1"/>
</dbReference>